<reference evidence="7" key="1">
    <citation type="submission" date="2016-01" db="EMBL/GenBank/DDBJ databases">
        <authorList>
            <person name="Mcilroy J.S."/>
            <person name="Karst M S."/>
            <person name="Albertsen M."/>
        </authorList>
    </citation>
    <scope>NUCLEOTIDE SEQUENCE</scope>
    <source>
        <strain evidence="7">Cfx-K</strain>
    </source>
</reference>
<evidence type="ECO:0000259" key="6">
    <source>
        <dbReference type="PROSITE" id="PS50109"/>
    </source>
</evidence>
<dbReference type="Gene3D" id="1.10.287.130">
    <property type="match status" value="1"/>
</dbReference>
<dbReference type="SUPFAM" id="SSF55874">
    <property type="entry name" value="ATPase domain of HSP90 chaperone/DNA topoisomerase II/histidine kinase"/>
    <property type="match status" value="1"/>
</dbReference>
<keyword evidence="7" id="KW-0808">Transferase</keyword>
<comment type="catalytic activity">
    <reaction evidence="1">
        <text>ATP + protein L-histidine = ADP + protein N-phospho-L-histidine.</text>
        <dbReference type="EC" id="2.7.13.3"/>
    </reaction>
</comment>
<dbReference type="InterPro" id="IPR018488">
    <property type="entry name" value="cNMP-bd_CS"/>
</dbReference>
<dbReference type="InterPro" id="IPR018490">
    <property type="entry name" value="cNMP-bd_dom_sf"/>
</dbReference>
<dbReference type="AlphaFoldDB" id="A0A160T7G0"/>
<dbReference type="OrthoDB" id="9784397at2"/>
<evidence type="ECO:0000313" key="8">
    <source>
        <dbReference type="Proteomes" id="UP000215027"/>
    </source>
</evidence>
<dbReference type="PROSITE" id="PS50042">
    <property type="entry name" value="CNMP_BINDING_3"/>
    <property type="match status" value="1"/>
</dbReference>
<dbReference type="EMBL" id="LN890656">
    <property type="protein sequence ID" value="CUS06024.1"/>
    <property type="molecule type" value="Genomic_DNA"/>
</dbReference>
<organism evidence="7 8">
    <name type="scientific">Candidatus Promineifilum breve</name>
    <dbReference type="NCBI Taxonomy" id="1806508"/>
    <lineage>
        <taxon>Bacteria</taxon>
        <taxon>Bacillati</taxon>
        <taxon>Chloroflexota</taxon>
        <taxon>Ardenticatenia</taxon>
        <taxon>Candidatus Promineifilales</taxon>
        <taxon>Candidatus Promineifilaceae</taxon>
        <taxon>Candidatus Promineifilum</taxon>
    </lineage>
</organism>
<evidence type="ECO:0000256" key="3">
    <source>
        <dbReference type="ARBA" id="ARBA00022777"/>
    </source>
</evidence>
<dbReference type="InterPro" id="IPR004358">
    <property type="entry name" value="Sig_transdc_His_kin-like_C"/>
</dbReference>
<dbReference type="PROSITE" id="PS50109">
    <property type="entry name" value="HIS_KIN"/>
    <property type="match status" value="1"/>
</dbReference>
<evidence type="ECO:0000256" key="4">
    <source>
        <dbReference type="ARBA" id="ARBA00023012"/>
    </source>
</evidence>
<dbReference type="SUPFAM" id="SSF51206">
    <property type="entry name" value="cAMP-binding domain-like"/>
    <property type="match status" value="1"/>
</dbReference>
<proteinExistence type="predicted"/>
<dbReference type="InterPro" id="IPR036890">
    <property type="entry name" value="HATPase_C_sf"/>
</dbReference>
<evidence type="ECO:0000256" key="1">
    <source>
        <dbReference type="ARBA" id="ARBA00000085"/>
    </source>
</evidence>
<feature type="domain" description="Histidine kinase" evidence="6">
    <location>
        <begin position="296"/>
        <end position="466"/>
    </location>
</feature>
<dbReference type="KEGG" id="pbf:CFX0092_B0490"/>
<sequence>MANYEFLRKIPLFAELPDDDLQSLCQIVRELHLPAGEVLFEEGSSGDMAYIIRGGEVEIVKVSQNREILLAKRGPGEVFGEIALVFDTPRTATARARTDTDLMGIGRADLRKLLQISPSAAASMFDIVLSRLQNTQVLLRQSEKMAQLGTFTAGIAHELNNPAAAVQRSADHLNTALFDSARTFMRMVREGLTAEQQETLEVYVKLTQERAKGMPALDALARSDREAELEEWLEDHGVVSAWECATTLVNLDFTNDQLDELAATYGEAQLPTILDWLNNNYTIFNLLTELQQGALRITSIVKALKSYTYLDQAPIVRANIHQGLDDTLLILRHKLKTTIKVRRDYAPDLPEIDAHGSDLNQVWTNLIDNAADALHMAATPDPTITLRTRQEGKWIVVTIEDNGPGIPADALPRIFEAFYTTKPIGQGTGLGLDISYNIVARKHKGDIRVDSEPGRTRFEVWLPKVMEEE</sequence>
<keyword evidence="4" id="KW-0902">Two-component regulatory system</keyword>
<evidence type="ECO:0000259" key="5">
    <source>
        <dbReference type="PROSITE" id="PS50042"/>
    </source>
</evidence>
<protein>
    <recommendedName>
        <fullName evidence="2">histidine kinase</fullName>
        <ecNumber evidence="2">2.7.13.3</ecNumber>
    </recommendedName>
</protein>
<dbReference type="InterPro" id="IPR003594">
    <property type="entry name" value="HATPase_dom"/>
</dbReference>
<dbReference type="Gene3D" id="3.30.565.10">
    <property type="entry name" value="Histidine kinase-like ATPase, C-terminal domain"/>
    <property type="match status" value="1"/>
</dbReference>
<dbReference type="InterPro" id="IPR036097">
    <property type="entry name" value="HisK_dim/P_sf"/>
</dbReference>
<gene>
    <name evidence="7" type="primary">dctB</name>
    <name evidence="7" type="ORF">CFX0092_B0490</name>
</gene>
<accession>A0A160T7G0</accession>
<dbReference type="Gene3D" id="2.60.120.10">
    <property type="entry name" value="Jelly Rolls"/>
    <property type="match status" value="1"/>
</dbReference>
<dbReference type="EC" id="2.7.13.3" evidence="2"/>
<dbReference type="RefSeq" id="WP_095045357.1">
    <property type="nucleotide sequence ID" value="NZ_LN890656.1"/>
</dbReference>
<dbReference type="InterPro" id="IPR005467">
    <property type="entry name" value="His_kinase_dom"/>
</dbReference>
<evidence type="ECO:0000256" key="2">
    <source>
        <dbReference type="ARBA" id="ARBA00012438"/>
    </source>
</evidence>
<dbReference type="SUPFAM" id="SSF47384">
    <property type="entry name" value="Homodimeric domain of signal transducing histidine kinase"/>
    <property type="match status" value="1"/>
</dbReference>
<keyword evidence="8" id="KW-1185">Reference proteome</keyword>
<dbReference type="Pfam" id="PF02518">
    <property type="entry name" value="HATPase_c"/>
    <property type="match status" value="1"/>
</dbReference>
<evidence type="ECO:0000313" key="7">
    <source>
        <dbReference type="EMBL" id="CUS06024.1"/>
    </source>
</evidence>
<dbReference type="PANTHER" id="PTHR43065:SF48">
    <property type="entry name" value="HISTIDINE KINASE"/>
    <property type="match status" value="1"/>
</dbReference>
<feature type="domain" description="Cyclic nucleotide-binding" evidence="5">
    <location>
        <begin position="12"/>
        <end position="131"/>
    </location>
</feature>
<dbReference type="SMART" id="SM00387">
    <property type="entry name" value="HATPase_c"/>
    <property type="match status" value="1"/>
</dbReference>
<dbReference type="InterPro" id="IPR000595">
    <property type="entry name" value="cNMP-bd_dom"/>
</dbReference>
<dbReference type="PROSITE" id="PS00889">
    <property type="entry name" value="CNMP_BINDING_2"/>
    <property type="match status" value="1"/>
</dbReference>
<dbReference type="SMART" id="SM00100">
    <property type="entry name" value="cNMP"/>
    <property type="match status" value="1"/>
</dbReference>
<dbReference type="InterPro" id="IPR014710">
    <property type="entry name" value="RmlC-like_jellyroll"/>
</dbReference>
<name>A0A160T7G0_9CHLR</name>
<dbReference type="CDD" id="cd00038">
    <property type="entry name" value="CAP_ED"/>
    <property type="match status" value="1"/>
</dbReference>
<dbReference type="Proteomes" id="UP000215027">
    <property type="component" value="Chromosome II"/>
</dbReference>
<dbReference type="PANTHER" id="PTHR43065">
    <property type="entry name" value="SENSOR HISTIDINE KINASE"/>
    <property type="match status" value="1"/>
</dbReference>
<dbReference type="Pfam" id="PF00027">
    <property type="entry name" value="cNMP_binding"/>
    <property type="match status" value="1"/>
</dbReference>
<dbReference type="GO" id="GO:0000155">
    <property type="term" value="F:phosphorelay sensor kinase activity"/>
    <property type="evidence" value="ECO:0007669"/>
    <property type="project" value="InterPro"/>
</dbReference>
<dbReference type="PRINTS" id="PR00344">
    <property type="entry name" value="BCTRLSENSOR"/>
</dbReference>
<keyword evidence="3 7" id="KW-0418">Kinase</keyword>